<keyword evidence="1" id="KW-1133">Transmembrane helix</keyword>
<proteinExistence type="predicted"/>
<feature type="transmembrane region" description="Helical" evidence="1">
    <location>
        <begin position="12"/>
        <end position="28"/>
    </location>
</feature>
<keyword evidence="3" id="KW-1185">Reference proteome</keyword>
<dbReference type="AlphaFoldDB" id="A0A1T5MTP1"/>
<keyword evidence="1" id="KW-0812">Transmembrane</keyword>
<dbReference type="EMBL" id="FUZT01000025">
    <property type="protein sequence ID" value="SKC91576.1"/>
    <property type="molecule type" value="Genomic_DNA"/>
</dbReference>
<evidence type="ECO:0000256" key="1">
    <source>
        <dbReference type="SAM" id="Phobius"/>
    </source>
</evidence>
<feature type="transmembrane region" description="Helical" evidence="1">
    <location>
        <begin position="263"/>
        <end position="281"/>
    </location>
</feature>
<feature type="transmembrane region" description="Helical" evidence="1">
    <location>
        <begin position="293"/>
        <end position="312"/>
    </location>
</feature>
<dbReference type="Pfam" id="PF05684">
    <property type="entry name" value="DUF819"/>
    <property type="match status" value="1"/>
</dbReference>
<evidence type="ECO:0000313" key="2">
    <source>
        <dbReference type="EMBL" id="SKC91576.1"/>
    </source>
</evidence>
<organism evidence="2 3">
    <name type="scientific">Maledivibacter halophilus</name>
    <dbReference type="NCBI Taxonomy" id="36842"/>
    <lineage>
        <taxon>Bacteria</taxon>
        <taxon>Bacillati</taxon>
        <taxon>Bacillota</taxon>
        <taxon>Clostridia</taxon>
        <taxon>Peptostreptococcales</taxon>
        <taxon>Caminicellaceae</taxon>
        <taxon>Maledivibacter</taxon>
    </lineage>
</organism>
<accession>A0A1T5MTP1</accession>
<feature type="transmembrane region" description="Helical" evidence="1">
    <location>
        <begin position="373"/>
        <end position="392"/>
    </location>
</feature>
<name>A0A1T5MTP1_9FIRM</name>
<evidence type="ECO:0000313" key="3">
    <source>
        <dbReference type="Proteomes" id="UP000190285"/>
    </source>
</evidence>
<dbReference type="OrthoDB" id="653763at2"/>
<feature type="transmembrane region" description="Helical" evidence="1">
    <location>
        <begin position="67"/>
        <end position="84"/>
    </location>
</feature>
<dbReference type="Proteomes" id="UP000190285">
    <property type="component" value="Unassembled WGS sequence"/>
</dbReference>
<dbReference type="PANTHER" id="PTHR34289">
    <property type="entry name" value="PROTEIN, PUTATIVE (DUF819)-RELATED"/>
    <property type="match status" value="1"/>
</dbReference>
<feature type="transmembrane region" description="Helical" evidence="1">
    <location>
        <begin position="318"/>
        <end position="340"/>
    </location>
</feature>
<feature type="transmembrane region" description="Helical" evidence="1">
    <location>
        <begin position="40"/>
        <end position="61"/>
    </location>
</feature>
<feature type="transmembrane region" description="Helical" evidence="1">
    <location>
        <begin position="96"/>
        <end position="117"/>
    </location>
</feature>
<feature type="transmembrane region" description="Helical" evidence="1">
    <location>
        <begin position="220"/>
        <end position="243"/>
    </location>
</feature>
<feature type="transmembrane region" description="Helical" evidence="1">
    <location>
        <begin position="165"/>
        <end position="184"/>
    </location>
</feature>
<sequence length="402" mass="43499">MNTSLISSDSTWFLWAILTGIAALSIWLEQNYKWASKVTGCVLALIGAMILSNLRIIPINSPVYDNVWSYVVPLAIPLLLYNANVKKIKKESGRLLIIYLISGLGTIAGAVIGFLLLKNYIPNLYKVAGMMTGTYTGGSVNLVAMSDAFEATGELVSASVVADNLLMALYFFVLIAMPSIGFLYRHFTHPIIDENEKLSKDGTTESASYWKAKPISLKDIAFAVSTAFIIVAISTKIADSFAILIPTGNILMNLLNGLLGNKYLIMTTITMLLATYLPKFFGNIAGAQEIGTFLIYIFFTVIGVPASIVLIIQKSPLLLVYCTIIVVFNMVVSLVFGKLLKFNLEEIILASNANIGGPTTAAAMAIAKGWNNLVIPTLLVGTLGYIIGNYYGTIIGNLLNAF</sequence>
<gene>
    <name evidence="2" type="ORF">SAMN02194393_05346</name>
</gene>
<dbReference type="PANTHER" id="PTHR34289:SF8">
    <property type="entry name" value="DUF819 DOMAIN-CONTAINING PROTEIN"/>
    <property type="match status" value="1"/>
</dbReference>
<keyword evidence="1" id="KW-0472">Membrane</keyword>
<protein>
    <submittedName>
        <fullName evidence="2">Uncharacterized membrane protein</fullName>
    </submittedName>
</protein>
<dbReference type="STRING" id="36842.SAMN02194393_05346"/>
<reference evidence="2 3" key="1">
    <citation type="submission" date="2017-02" db="EMBL/GenBank/DDBJ databases">
        <authorList>
            <person name="Peterson S.W."/>
        </authorList>
    </citation>
    <scope>NUCLEOTIDE SEQUENCE [LARGE SCALE GENOMIC DNA]</scope>
    <source>
        <strain evidence="2 3">M1</strain>
    </source>
</reference>
<dbReference type="RefSeq" id="WP_079495911.1">
    <property type="nucleotide sequence ID" value="NZ_FUZT01000025.1"/>
</dbReference>
<dbReference type="InterPro" id="IPR008537">
    <property type="entry name" value="DUF819"/>
</dbReference>